<feature type="domain" description="Concentrative nucleoside transporter N-terminal" evidence="9">
    <location>
        <begin position="228"/>
        <end position="299"/>
    </location>
</feature>
<evidence type="ECO:0000256" key="2">
    <source>
        <dbReference type="ARBA" id="ARBA00009033"/>
    </source>
</evidence>
<dbReference type="Pfam" id="PF07662">
    <property type="entry name" value="Nucleos_tra2_C"/>
    <property type="match status" value="1"/>
</dbReference>
<keyword evidence="4 8" id="KW-0812">Transmembrane</keyword>
<feature type="transmembrane region" description="Helical" evidence="8">
    <location>
        <begin position="224"/>
        <end position="240"/>
    </location>
</feature>
<feature type="region of interest" description="Disordered" evidence="7">
    <location>
        <begin position="1"/>
        <end position="101"/>
    </location>
</feature>
<dbReference type="PANTHER" id="PTHR10590:SF4">
    <property type="entry name" value="SOLUTE CARRIER FAMILY 28 MEMBER 3"/>
    <property type="match status" value="1"/>
</dbReference>
<evidence type="ECO:0000259" key="10">
    <source>
        <dbReference type="Pfam" id="PF07662"/>
    </source>
</evidence>
<feature type="compositionally biased region" description="Polar residues" evidence="7">
    <location>
        <begin position="14"/>
        <end position="29"/>
    </location>
</feature>
<evidence type="ECO:0000259" key="11">
    <source>
        <dbReference type="Pfam" id="PF07670"/>
    </source>
</evidence>
<dbReference type="InterPro" id="IPR008276">
    <property type="entry name" value="C_nuclsd_transpt"/>
</dbReference>
<feature type="non-terminal residue" evidence="12">
    <location>
        <position position="647"/>
    </location>
</feature>
<reference evidence="12 13" key="1">
    <citation type="journal article" date="2024" name="Commun. Biol.">
        <title>Comparative genomic analysis of thermophilic fungi reveals convergent evolutionary adaptations and gene losses.</title>
        <authorList>
            <person name="Steindorff A.S."/>
            <person name="Aguilar-Pontes M.V."/>
            <person name="Robinson A.J."/>
            <person name="Andreopoulos B."/>
            <person name="LaButti K."/>
            <person name="Kuo A."/>
            <person name="Mondo S."/>
            <person name="Riley R."/>
            <person name="Otillar R."/>
            <person name="Haridas S."/>
            <person name="Lipzen A."/>
            <person name="Grimwood J."/>
            <person name="Schmutz J."/>
            <person name="Clum A."/>
            <person name="Reid I.D."/>
            <person name="Moisan M.C."/>
            <person name="Butler G."/>
            <person name="Nguyen T.T.M."/>
            <person name="Dewar K."/>
            <person name="Conant G."/>
            <person name="Drula E."/>
            <person name="Henrissat B."/>
            <person name="Hansel C."/>
            <person name="Singer S."/>
            <person name="Hutchinson M.I."/>
            <person name="de Vries R.P."/>
            <person name="Natvig D.O."/>
            <person name="Powell A.J."/>
            <person name="Tsang A."/>
            <person name="Grigoriev I.V."/>
        </authorList>
    </citation>
    <scope>NUCLEOTIDE SEQUENCE [LARGE SCALE GENOMIC DNA]</scope>
    <source>
        <strain evidence="12 13">CBS 494.80</strain>
    </source>
</reference>
<dbReference type="InterPro" id="IPR002668">
    <property type="entry name" value="CNT_N_dom"/>
</dbReference>
<dbReference type="Pfam" id="PF01773">
    <property type="entry name" value="Nucleos_tra2_N"/>
    <property type="match status" value="1"/>
</dbReference>
<protein>
    <recommendedName>
        <fullName evidence="14">H+/nucleoside cotransporter</fullName>
    </recommendedName>
</protein>
<evidence type="ECO:0000259" key="9">
    <source>
        <dbReference type="Pfam" id="PF01773"/>
    </source>
</evidence>
<evidence type="ECO:0000313" key="12">
    <source>
        <dbReference type="EMBL" id="KAL2064286.1"/>
    </source>
</evidence>
<feature type="transmembrane region" description="Helical" evidence="8">
    <location>
        <begin position="342"/>
        <end position="363"/>
    </location>
</feature>
<evidence type="ECO:0000256" key="6">
    <source>
        <dbReference type="ARBA" id="ARBA00023136"/>
    </source>
</evidence>
<organism evidence="12 13">
    <name type="scientific">Oculimacula yallundae</name>
    <dbReference type="NCBI Taxonomy" id="86028"/>
    <lineage>
        <taxon>Eukaryota</taxon>
        <taxon>Fungi</taxon>
        <taxon>Dikarya</taxon>
        <taxon>Ascomycota</taxon>
        <taxon>Pezizomycotina</taxon>
        <taxon>Leotiomycetes</taxon>
        <taxon>Helotiales</taxon>
        <taxon>Ploettnerulaceae</taxon>
        <taxon>Oculimacula</taxon>
    </lineage>
</organism>
<accession>A0ABR4C2X5</accession>
<feature type="transmembrane region" description="Helical" evidence="8">
    <location>
        <begin position="303"/>
        <end position="330"/>
    </location>
</feature>
<dbReference type="PANTHER" id="PTHR10590">
    <property type="entry name" value="SODIUM/NUCLEOSIDE COTRANSPORTER"/>
    <property type="match status" value="1"/>
</dbReference>
<proteinExistence type="inferred from homology"/>
<comment type="caution">
    <text evidence="12">The sequence shown here is derived from an EMBL/GenBank/DDBJ whole genome shotgun (WGS) entry which is preliminary data.</text>
</comment>
<evidence type="ECO:0000256" key="4">
    <source>
        <dbReference type="ARBA" id="ARBA00022692"/>
    </source>
</evidence>
<dbReference type="Pfam" id="PF07670">
    <property type="entry name" value="Gate"/>
    <property type="match status" value="1"/>
</dbReference>
<feature type="transmembrane region" description="Helical" evidence="8">
    <location>
        <begin position="578"/>
        <end position="601"/>
    </location>
</feature>
<name>A0ABR4C2X5_9HELO</name>
<feature type="transmembrane region" description="Helical" evidence="8">
    <location>
        <begin position="114"/>
        <end position="133"/>
    </location>
</feature>
<feature type="transmembrane region" description="Helical" evidence="8">
    <location>
        <begin position="273"/>
        <end position="291"/>
    </location>
</feature>
<feature type="transmembrane region" description="Helical" evidence="8">
    <location>
        <begin position="475"/>
        <end position="497"/>
    </location>
</feature>
<keyword evidence="5 8" id="KW-1133">Transmembrane helix</keyword>
<feature type="transmembrane region" description="Helical" evidence="8">
    <location>
        <begin position="247"/>
        <end position="267"/>
    </location>
</feature>
<dbReference type="InterPro" id="IPR011657">
    <property type="entry name" value="CNT_C_dom"/>
</dbReference>
<dbReference type="Proteomes" id="UP001595075">
    <property type="component" value="Unassembled WGS sequence"/>
</dbReference>
<evidence type="ECO:0000256" key="5">
    <source>
        <dbReference type="ARBA" id="ARBA00022989"/>
    </source>
</evidence>
<feature type="transmembrane region" description="Helical" evidence="8">
    <location>
        <begin position="145"/>
        <end position="164"/>
    </location>
</feature>
<comment type="subcellular location">
    <subcellularLocation>
        <location evidence="1">Cell membrane</location>
        <topology evidence="1">Multi-pass membrane protein</topology>
    </subcellularLocation>
</comment>
<feature type="transmembrane region" description="Helical" evidence="8">
    <location>
        <begin position="384"/>
        <end position="404"/>
    </location>
</feature>
<evidence type="ECO:0000256" key="1">
    <source>
        <dbReference type="ARBA" id="ARBA00004651"/>
    </source>
</evidence>
<feature type="transmembrane region" description="Helical" evidence="8">
    <location>
        <begin position="509"/>
        <end position="529"/>
    </location>
</feature>
<dbReference type="InterPro" id="IPR011642">
    <property type="entry name" value="Gate_dom"/>
</dbReference>
<evidence type="ECO:0000313" key="13">
    <source>
        <dbReference type="Proteomes" id="UP001595075"/>
    </source>
</evidence>
<feature type="compositionally biased region" description="Basic and acidic residues" evidence="7">
    <location>
        <begin position="39"/>
        <end position="52"/>
    </location>
</feature>
<evidence type="ECO:0008006" key="14">
    <source>
        <dbReference type="Google" id="ProtNLM"/>
    </source>
</evidence>
<feature type="domain" description="Nucleoside transporter/FeoB GTPase Gate" evidence="11">
    <location>
        <begin position="309"/>
        <end position="407"/>
    </location>
</feature>
<keyword evidence="3" id="KW-1003">Cell membrane</keyword>
<keyword evidence="6 8" id="KW-0472">Membrane</keyword>
<feature type="domain" description="Concentrative nucleoside transporter C-terminal" evidence="10">
    <location>
        <begin position="413"/>
        <end position="632"/>
    </location>
</feature>
<feature type="compositionally biased region" description="Basic and acidic residues" evidence="7">
    <location>
        <begin position="68"/>
        <end position="83"/>
    </location>
</feature>
<dbReference type="EMBL" id="JAZHXI010000014">
    <property type="protein sequence ID" value="KAL2064286.1"/>
    <property type="molecule type" value="Genomic_DNA"/>
</dbReference>
<evidence type="ECO:0000256" key="7">
    <source>
        <dbReference type="SAM" id="MobiDB-lite"/>
    </source>
</evidence>
<gene>
    <name evidence="12" type="ORF">VTL71DRAFT_4780</name>
</gene>
<evidence type="ECO:0000256" key="8">
    <source>
        <dbReference type="SAM" id="Phobius"/>
    </source>
</evidence>
<evidence type="ECO:0000256" key="3">
    <source>
        <dbReference type="ARBA" id="ARBA00022475"/>
    </source>
</evidence>
<keyword evidence="13" id="KW-1185">Reference proteome</keyword>
<comment type="similarity">
    <text evidence="2">Belongs to the concentrative nucleoside transporter (CNT) (TC 2.A.41) family.</text>
</comment>
<sequence length="647" mass="70767">MASNVNDVVERDGNTQFQNKETNAYSHQVQEPYKQPYNEPHKVDDFNNHEKISSAGRTPTSDPMMEVDSEKGMKDTDYREKELGTPASFSEEDGEREREKPSTVRKVLNMIKPFYFPFFWLVMTGWWIAGLVLHTHDLHGPTATWLIPTLLWLAITMRLVTLYVSTKYITKPIAWVWMKAIYHPTKMIPEKLRLPLAGAGTIAVFIVGTMATEETADNTRANRAVSLFGLTVFVGVFYITSANRKAIQWQTVIVGMLAQFIIALFVLRTQAGYDIFNFVAFLATSLLGFAAEGTEFLFNAQILTLHLFVLGVIPAIIFFVAFVQLLYYWGWLQWVIGKFATMFFYGMKVSGAEAVVAAASPFVGQGESAMLIRPYIPHLTSSELHQIMTSGFATIAGSVLGVYISMGISPLALVSSCVMSIPASLAFSKLRMPETEESLTAGKVVVPVDSDEKPSNGLHAFANGSWLGLRVGGMIIAALLCILSLLGLVNGLLGWWGKYLNINDPLNPLSVELICGYVFYPLAFLLGVPRNNGDLFRVSKLIGLKVVANEFVAFNAMVQVKDLPNDFLKLSERSRLIATYAVCGFGNISSVGIQIGVLSSLAPGQAGRVAKVAVSALISGVIATLSSAAIAGMLVVDSAVYTKVSVV</sequence>
<feature type="transmembrane region" description="Helical" evidence="8">
    <location>
        <begin position="613"/>
        <end position="636"/>
    </location>
</feature>